<feature type="transmembrane region" description="Helical" evidence="1">
    <location>
        <begin position="38"/>
        <end position="61"/>
    </location>
</feature>
<dbReference type="HOGENOM" id="CLU_2359450_0_0_1"/>
<evidence type="ECO:0000313" key="2">
    <source>
        <dbReference type="EMBL" id="CCD45501.1"/>
    </source>
</evidence>
<sequence length="96" mass="10776">MLAVARNNFDRKEAELDTGAAVEMNVGERPDHIEKGDLVLFLFKHIIGITIVIILAATRFVTHLRVFLILKHLDEIPTSFLSKQLHDNTPTPTLSS</sequence>
<dbReference type="InParanoid" id="G2XYG4"/>
<reference evidence="3" key="1">
    <citation type="journal article" date="2011" name="PLoS Genet.">
        <title>Genomic analysis of the necrotrophic fungal pathogens Sclerotinia sclerotiorum and Botrytis cinerea.</title>
        <authorList>
            <person name="Amselem J."/>
            <person name="Cuomo C.A."/>
            <person name="van Kan J.A."/>
            <person name="Viaud M."/>
            <person name="Benito E.P."/>
            <person name="Couloux A."/>
            <person name="Coutinho P.M."/>
            <person name="de Vries R.P."/>
            <person name="Dyer P.S."/>
            <person name="Fillinger S."/>
            <person name="Fournier E."/>
            <person name="Gout L."/>
            <person name="Hahn M."/>
            <person name="Kohn L."/>
            <person name="Lapalu N."/>
            <person name="Plummer K.M."/>
            <person name="Pradier J.M."/>
            <person name="Quevillon E."/>
            <person name="Sharon A."/>
            <person name="Simon A."/>
            <person name="ten Have A."/>
            <person name="Tudzynski B."/>
            <person name="Tudzynski P."/>
            <person name="Wincker P."/>
            <person name="Andrew M."/>
            <person name="Anthouard V."/>
            <person name="Beever R.E."/>
            <person name="Beffa R."/>
            <person name="Benoit I."/>
            <person name="Bouzid O."/>
            <person name="Brault B."/>
            <person name="Chen Z."/>
            <person name="Choquer M."/>
            <person name="Collemare J."/>
            <person name="Cotton P."/>
            <person name="Danchin E.G."/>
            <person name="Da Silva C."/>
            <person name="Gautier A."/>
            <person name="Giraud C."/>
            <person name="Giraud T."/>
            <person name="Gonzalez C."/>
            <person name="Grossetete S."/>
            <person name="Guldener U."/>
            <person name="Henrissat B."/>
            <person name="Howlett B.J."/>
            <person name="Kodira C."/>
            <person name="Kretschmer M."/>
            <person name="Lappartient A."/>
            <person name="Leroch M."/>
            <person name="Levis C."/>
            <person name="Mauceli E."/>
            <person name="Neuveglise C."/>
            <person name="Oeser B."/>
            <person name="Pearson M."/>
            <person name="Poulain J."/>
            <person name="Poussereau N."/>
            <person name="Quesneville H."/>
            <person name="Rascle C."/>
            <person name="Schumacher J."/>
            <person name="Segurens B."/>
            <person name="Sexton A."/>
            <person name="Silva E."/>
            <person name="Sirven C."/>
            <person name="Soanes D.M."/>
            <person name="Talbot N.J."/>
            <person name="Templeton M."/>
            <person name="Yandava C."/>
            <person name="Yarden O."/>
            <person name="Zeng Q."/>
            <person name="Rollins J.A."/>
            <person name="Lebrun M.H."/>
            <person name="Dickman M."/>
        </authorList>
    </citation>
    <scope>NUCLEOTIDE SEQUENCE [LARGE SCALE GENOMIC DNA]</scope>
    <source>
        <strain evidence="3">T4</strain>
    </source>
</reference>
<keyword evidence="1" id="KW-0812">Transmembrane</keyword>
<organism evidence="2 3">
    <name type="scientific">Botryotinia fuckeliana (strain T4)</name>
    <name type="common">Noble rot fungus</name>
    <name type="synonym">Botrytis cinerea</name>
    <dbReference type="NCBI Taxonomy" id="999810"/>
    <lineage>
        <taxon>Eukaryota</taxon>
        <taxon>Fungi</taxon>
        <taxon>Dikarya</taxon>
        <taxon>Ascomycota</taxon>
        <taxon>Pezizomycotina</taxon>
        <taxon>Leotiomycetes</taxon>
        <taxon>Helotiales</taxon>
        <taxon>Sclerotiniaceae</taxon>
        <taxon>Botrytis</taxon>
    </lineage>
</organism>
<dbReference type="EMBL" id="FQ790278">
    <property type="protein sequence ID" value="CCD45501.1"/>
    <property type="molecule type" value="Genomic_DNA"/>
</dbReference>
<proteinExistence type="predicted"/>
<evidence type="ECO:0000256" key="1">
    <source>
        <dbReference type="SAM" id="Phobius"/>
    </source>
</evidence>
<protein>
    <submittedName>
        <fullName evidence="2">Uncharacterized protein</fullName>
    </submittedName>
</protein>
<keyword evidence="1" id="KW-0472">Membrane</keyword>
<name>G2XYG4_BOTF4</name>
<evidence type="ECO:0000313" key="3">
    <source>
        <dbReference type="Proteomes" id="UP000008177"/>
    </source>
</evidence>
<gene>
    <name evidence="2" type="ORF">BofuT4_uP045190.1</name>
</gene>
<dbReference type="AlphaFoldDB" id="G2XYG4"/>
<keyword evidence="1" id="KW-1133">Transmembrane helix</keyword>
<dbReference type="Proteomes" id="UP000008177">
    <property type="component" value="Unplaced contigs"/>
</dbReference>
<accession>G2XYG4</accession>